<dbReference type="Proteomes" id="UP000053424">
    <property type="component" value="Unassembled WGS sequence"/>
</dbReference>
<dbReference type="EMBL" id="KN831834">
    <property type="protein sequence ID" value="KIM35029.1"/>
    <property type="molecule type" value="Genomic_DNA"/>
</dbReference>
<reference evidence="1 2" key="1">
    <citation type="submission" date="2014-04" db="EMBL/GenBank/DDBJ databases">
        <authorList>
            <consortium name="DOE Joint Genome Institute"/>
            <person name="Kuo A."/>
            <person name="Gay G."/>
            <person name="Dore J."/>
            <person name="Kohler A."/>
            <person name="Nagy L.G."/>
            <person name="Floudas D."/>
            <person name="Copeland A."/>
            <person name="Barry K.W."/>
            <person name="Cichocki N."/>
            <person name="Veneault-Fourrey C."/>
            <person name="LaButti K."/>
            <person name="Lindquist E.A."/>
            <person name="Lipzen A."/>
            <person name="Lundell T."/>
            <person name="Morin E."/>
            <person name="Murat C."/>
            <person name="Sun H."/>
            <person name="Tunlid A."/>
            <person name="Henrissat B."/>
            <person name="Grigoriev I.V."/>
            <person name="Hibbett D.S."/>
            <person name="Martin F."/>
            <person name="Nordberg H.P."/>
            <person name="Cantor M.N."/>
            <person name="Hua S.X."/>
        </authorList>
    </citation>
    <scope>NUCLEOTIDE SEQUENCE [LARGE SCALE GENOMIC DNA]</scope>
    <source>
        <strain evidence="2">h7</strain>
    </source>
</reference>
<dbReference type="AlphaFoldDB" id="A0A0C3BSI1"/>
<reference evidence="2" key="2">
    <citation type="submission" date="2015-01" db="EMBL/GenBank/DDBJ databases">
        <title>Evolutionary Origins and Diversification of the Mycorrhizal Mutualists.</title>
        <authorList>
            <consortium name="DOE Joint Genome Institute"/>
            <consortium name="Mycorrhizal Genomics Consortium"/>
            <person name="Kohler A."/>
            <person name="Kuo A."/>
            <person name="Nagy L.G."/>
            <person name="Floudas D."/>
            <person name="Copeland A."/>
            <person name="Barry K.W."/>
            <person name="Cichocki N."/>
            <person name="Veneault-Fourrey C."/>
            <person name="LaButti K."/>
            <person name="Lindquist E.A."/>
            <person name="Lipzen A."/>
            <person name="Lundell T."/>
            <person name="Morin E."/>
            <person name="Murat C."/>
            <person name="Riley R."/>
            <person name="Ohm R."/>
            <person name="Sun H."/>
            <person name="Tunlid A."/>
            <person name="Henrissat B."/>
            <person name="Grigoriev I.V."/>
            <person name="Hibbett D.S."/>
            <person name="Martin F."/>
        </authorList>
    </citation>
    <scope>NUCLEOTIDE SEQUENCE [LARGE SCALE GENOMIC DNA]</scope>
    <source>
        <strain evidence="2">h7</strain>
    </source>
</reference>
<proteinExistence type="predicted"/>
<evidence type="ECO:0000313" key="2">
    <source>
        <dbReference type="Proteomes" id="UP000053424"/>
    </source>
</evidence>
<dbReference type="SUPFAM" id="SSF53067">
    <property type="entry name" value="Actin-like ATPase domain"/>
    <property type="match status" value="1"/>
</dbReference>
<protein>
    <submittedName>
        <fullName evidence="1">Uncharacterized protein</fullName>
    </submittedName>
</protein>
<evidence type="ECO:0000313" key="1">
    <source>
        <dbReference type="EMBL" id="KIM35029.1"/>
    </source>
</evidence>
<dbReference type="OrthoDB" id="2963168at2759"/>
<gene>
    <name evidence="1" type="ORF">M413DRAFT_32814</name>
</gene>
<dbReference type="CDD" id="cd10170">
    <property type="entry name" value="ASKHA_NBD_HSP70"/>
    <property type="match status" value="1"/>
</dbReference>
<keyword evidence="2" id="KW-1185">Reference proteome</keyword>
<sequence length="334" mass="37942">MQSFSSKVRPGLPNPLLRSALNSPQSGFLEDSPFADDIDHLIRCFDKTTKPRFRNAEEPQYIKFGSTRDNDAKYNIRFGQLKVAGSDVAKFFEPSINCIIKSVLDQRKTSHSNISHVVLVGGFAASDWLFTKVQEGLSEHGLNVMRPENHVNKAVSDGAISFYLDHFVRTRVSKLSYGTFCGTLYEETDPEHVKRKANTYTNLAGELLVNNYFAVILQKNTQITESKEFRYSLVHNTRNVKAISVPFSCYRGDLEDPKWKDLDPDNFSQLCVVIVDLSHLTLEPLTSHKNETYYHVKYDVVLMFGLTEVTAQVAWKENGVEKRSDAKIVYDPDL</sequence>
<dbReference type="PANTHER" id="PTHR14187">
    <property type="entry name" value="ALPHA KINASE/ELONGATION FACTOR 2 KINASE"/>
    <property type="match status" value="1"/>
</dbReference>
<accession>A0A0C3BSI1</accession>
<organism evidence="1 2">
    <name type="scientific">Hebeloma cylindrosporum</name>
    <dbReference type="NCBI Taxonomy" id="76867"/>
    <lineage>
        <taxon>Eukaryota</taxon>
        <taxon>Fungi</taxon>
        <taxon>Dikarya</taxon>
        <taxon>Basidiomycota</taxon>
        <taxon>Agaricomycotina</taxon>
        <taxon>Agaricomycetes</taxon>
        <taxon>Agaricomycetidae</taxon>
        <taxon>Agaricales</taxon>
        <taxon>Agaricineae</taxon>
        <taxon>Hymenogastraceae</taxon>
        <taxon>Hebeloma</taxon>
    </lineage>
</organism>
<dbReference type="STRING" id="686832.A0A0C3BSI1"/>
<dbReference type="HOGENOM" id="CLU_009958_0_0_1"/>
<dbReference type="PANTHER" id="PTHR14187:SF5">
    <property type="entry name" value="HEAT SHOCK 70 KDA PROTEIN 12A"/>
    <property type="match status" value="1"/>
</dbReference>
<dbReference type="InterPro" id="IPR043129">
    <property type="entry name" value="ATPase_NBD"/>
</dbReference>
<name>A0A0C3BSI1_HEBCY</name>